<dbReference type="OrthoDB" id="4185417at2"/>
<dbReference type="Proteomes" id="UP000176101">
    <property type="component" value="Unassembled WGS sequence"/>
</dbReference>
<feature type="region of interest" description="Disordered" evidence="1">
    <location>
        <begin position="95"/>
        <end position="120"/>
    </location>
</feature>
<dbReference type="STRING" id="1075402.AN216_20455"/>
<proteinExistence type="predicted"/>
<dbReference type="AlphaFoldDB" id="A0A1E7JXM3"/>
<reference evidence="2 3" key="1">
    <citation type="journal article" date="2016" name="Front. Microbiol.">
        <title>Comparative Genomics Analysis of Streptomyces Species Reveals Their Adaptation to the Marine Environment and Their Diversity at the Genomic Level.</title>
        <authorList>
            <person name="Tian X."/>
            <person name="Zhang Z."/>
            <person name="Yang T."/>
            <person name="Chen M."/>
            <person name="Li J."/>
            <person name="Chen F."/>
            <person name="Yang J."/>
            <person name="Li W."/>
            <person name="Zhang B."/>
            <person name="Zhang Z."/>
            <person name="Wu J."/>
            <person name="Zhang C."/>
            <person name="Long L."/>
            <person name="Xiao J."/>
        </authorList>
    </citation>
    <scope>NUCLEOTIDE SEQUENCE [LARGE SCALE GENOMIC DNA]</scope>
    <source>
        <strain evidence="2 3">SCSIO 02100</strain>
    </source>
</reference>
<evidence type="ECO:0000313" key="3">
    <source>
        <dbReference type="Proteomes" id="UP000176101"/>
    </source>
</evidence>
<name>A0A1E7JXM3_9ACTN</name>
<evidence type="ECO:0000256" key="1">
    <source>
        <dbReference type="SAM" id="MobiDB-lite"/>
    </source>
</evidence>
<organism evidence="2 3">
    <name type="scientific">Streptomyces oceani</name>
    <dbReference type="NCBI Taxonomy" id="1075402"/>
    <lineage>
        <taxon>Bacteria</taxon>
        <taxon>Bacillati</taxon>
        <taxon>Actinomycetota</taxon>
        <taxon>Actinomycetes</taxon>
        <taxon>Kitasatosporales</taxon>
        <taxon>Streptomycetaceae</taxon>
        <taxon>Streptomyces</taxon>
    </lineage>
</organism>
<evidence type="ECO:0000313" key="2">
    <source>
        <dbReference type="EMBL" id="OEU96425.1"/>
    </source>
</evidence>
<dbReference type="EMBL" id="LJGU01000141">
    <property type="protein sequence ID" value="OEU96425.1"/>
    <property type="molecule type" value="Genomic_DNA"/>
</dbReference>
<comment type="caution">
    <text evidence="2">The sequence shown here is derived from an EMBL/GenBank/DDBJ whole genome shotgun (WGS) entry which is preliminary data.</text>
</comment>
<protein>
    <submittedName>
        <fullName evidence="2">Uncharacterized protein</fullName>
    </submittedName>
</protein>
<accession>A0A1E7JXM3</accession>
<gene>
    <name evidence="2" type="ORF">AN216_20455</name>
</gene>
<dbReference type="PATRIC" id="fig|1075402.3.peg.271"/>
<sequence length="217" mass="22624">MPATRWREGDTDGAGFALRDAQTGVRLGEDREGLPVVLPVGGSSGMRIGVLGESLFGRVLACRMIAVGIQVTAATRGPVLWRALSEAAGSRLVLGTEEGSWPPHPPRPPGVGQGPQGLVSDVRRPPPVSAGGGSWCTVVHVRREAPRHGSFWRTLDALLTLGTDFAETVGPVAGEQAVRVTSSLRPGEIALFRAGGARVLRPDVSPAEAALLTVPSH</sequence>
<keyword evidence="3" id="KW-1185">Reference proteome</keyword>